<proteinExistence type="predicted"/>
<comment type="caution">
    <text evidence="2">The sequence shown here is derived from an EMBL/GenBank/DDBJ whole genome shotgun (WGS) entry which is preliminary data.</text>
</comment>
<sequence>KEKEKEKAEADAKAVDLKAARLHQKEQEANDIFNDELADIAKQRLDIQSQRIAAARAEAKANGCPEDDWEEFMVYDDSEAIITMDSSIPIRHDFGVNAVTWAGPMRPSQEYLEDIWDDLHLRKYEGGPIIDPFEIALPKWMDFHDLVLGNDGSVFDMIEGEGLIDTDIVISWSMGDHGPASLVVGPKLTKAFDSKDKNQWLRVLNTWMKVAEWVAGVYEGHTHRLADFLRYRQQQEMMGVSFMPLDQVVPLLVRLWNKILFDEEGTAGEAKFNREQLDLWIPQIHAILSQEYEYATKIARVWVFRDGTKFLRRLRAIEYAWALYQPIQAYDWARKVEDEIYSLTN</sequence>
<reference evidence="2 3" key="1">
    <citation type="submission" date="2020-05" db="EMBL/GenBank/DDBJ databases">
        <title>Identification and distribution of gene clusters putatively required for synthesis of sphingolipid metabolism inhibitors in phylogenetically diverse species of the filamentous fungus Fusarium.</title>
        <authorList>
            <person name="Kim H.-S."/>
            <person name="Busman M."/>
            <person name="Brown D.W."/>
            <person name="Divon H."/>
            <person name="Uhlig S."/>
            <person name="Proctor R.H."/>
        </authorList>
    </citation>
    <scope>NUCLEOTIDE SEQUENCE [LARGE SCALE GENOMIC DNA]</scope>
    <source>
        <strain evidence="2 3">NRRL 66243</strain>
    </source>
</reference>
<dbReference type="EMBL" id="JAAQRI010000508">
    <property type="protein sequence ID" value="KAF5613065.1"/>
    <property type="molecule type" value="Genomic_DNA"/>
</dbReference>
<dbReference type="AlphaFoldDB" id="A0A8H5QCU1"/>
<evidence type="ECO:0000313" key="2">
    <source>
        <dbReference type="EMBL" id="KAF5613065.1"/>
    </source>
</evidence>
<keyword evidence="1" id="KW-0175">Coiled coil</keyword>
<feature type="coiled-coil region" evidence="1">
    <location>
        <begin position="5"/>
        <end position="58"/>
    </location>
</feature>
<evidence type="ECO:0000313" key="3">
    <source>
        <dbReference type="Proteomes" id="UP000530670"/>
    </source>
</evidence>
<dbReference type="RefSeq" id="XP_037199011.1">
    <property type="nucleotide sequence ID" value="XM_037347160.1"/>
</dbReference>
<protein>
    <submittedName>
        <fullName evidence="2">Uncharacterized protein</fullName>
    </submittedName>
</protein>
<keyword evidence="3" id="KW-1185">Reference proteome</keyword>
<feature type="non-terminal residue" evidence="2">
    <location>
        <position position="1"/>
    </location>
</feature>
<gene>
    <name evidence="2" type="ORF">FTJAE_13968</name>
</gene>
<dbReference type="OrthoDB" id="5093989at2759"/>
<evidence type="ECO:0000256" key="1">
    <source>
        <dbReference type="SAM" id="Coils"/>
    </source>
</evidence>
<dbReference type="GeneID" id="59299430"/>
<accession>A0A8H5QCU1</accession>
<name>A0A8H5QCU1_9HYPO</name>
<dbReference type="Proteomes" id="UP000530670">
    <property type="component" value="Unassembled WGS sequence"/>
</dbReference>
<organism evidence="2 3">
    <name type="scientific">Fusarium tjaetaba</name>
    <dbReference type="NCBI Taxonomy" id="1567544"/>
    <lineage>
        <taxon>Eukaryota</taxon>
        <taxon>Fungi</taxon>
        <taxon>Dikarya</taxon>
        <taxon>Ascomycota</taxon>
        <taxon>Pezizomycotina</taxon>
        <taxon>Sordariomycetes</taxon>
        <taxon>Hypocreomycetidae</taxon>
        <taxon>Hypocreales</taxon>
        <taxon>Nectriaceae</taxon>
        <taxon>Fusarium</taxon>
        <taxon>Fusarium fujikuroi species complex</taxon>
    </lineage>
</organism>